<dbReference type="GO" id="GO:0003676">
    <property type="term" value="F:nucleic acid binding"/>
    <property type="evidence" value="ECO:0007669"/>
    <property type="project" value="InterPro"/>
</dbReference>
<dbReference type="Pfam" id="PF00929">
    <property type="entry name" value="RNase_T"/>
    <property type="match status" value="1"/>
</dbReference>
<dbReference type="InterPro" id="IPR012337">
    <property type="entry name" value="RNaseH-like_sf"/>
</dbReference>
<accession>A0A1M5IFZ8</accession>
<proteinExistence type="predicted"/>
<evidence type="ECO:0000313" key="3">
    <source>
        <dbReference type="EMBL" id="SHG27304.1"/>
    </source>
</evidence>
<dbReference type="SMART" id="SM00479">
    <property type="entry name" value="EXOIII"/>
    <property type="match status" value="1"/>
</dbReference>
<dbReference type="PANTHER" id="PTHR30231:SF41">
    <property type="entry name" value="DNA POLYMERASE III SUBUNIT EPSILON"/>
    <property type="match status" value="1"/>
</dbReference>
<name>A0A1M5IFZ8_9BACT</name>
<evidence type="ECO:0000259" key="2">
    <source>
        <dbReference type="SMART" id="SM00479"/>
    </source>
</evidence>
<dbReference type="EMBL" id="FQVB01000056">
    <property type="protein sequence ID" value="SHG27304.1"/>
    <property type="molecule type" value="Genomic_DNA"/>
</dbReference>
<reference evidence="4" key="1">
    <citation type="submission" date="2016-11" db="EMBL/GenBank/DDBJ databases">
        <authorList>
            <person name="Varghese N."/>
            <person name="Submissions S."/>
        </authorList>
    </citation>
    <scope>NUCLEOTIDE SEQUENCE [LARGE SCALE GENOMIC DNA]</scope>
    <source>
        <strain evidence="4">DSM 9756</strain>
    </source>
</reference>
<evidence type="ECO:0000313" key="4">
    <source>
        <dbReference type="Proteomes" id="UP000184076"/>
    </source>
</evidence>
<dbReference type="CDD" id="cd06127">
    <property type="entry name" value="DEDDh"/>
    <property type="match status" value="1"/>
</dbReference>
<keyword evidence="4" id="KW-1185">Reference proteome</keyword>
<evidence type="ECO:0000256" key="1">
    <source>
        <dbReference type="SAM" id="MobiDB-lite"/>
    </source>
</evidence>
<feature type="domain" description="Exonuclease" evidence="2">
    <location>
        <begin position="18"/>
        <end position="187"/>
    </location>
</feature>
<protein>
    <submittedName>
        <fullName evidence="3">DNA polymerase III, epsilon subunit</fullName>
    </submittedName>
</protein>
<organism evidence="3 4">
    <name type="scientific">Desulfacinum infernum DSM 9756</name>
    <dbReference type="NCBI Taxonomy" id="1121391"/>
    <lineage>
        <taxon>Bacteria</taxon>
        <taxon>Pseudomonadati</taxon>
        <taxon>Thermodesulfobacteriota</taxon>
        <taxon>Syntrophobacteria</taxon>
        <taxon>Syntrophobacterales</taxon>
        <taxon>Syntrophobacteraceae</taxon>
        <taxon>Desulfacinum</taxon>
    </lineage>
</organism>
<dbReference type="OrthoDB" id="9804290at2"/>
<dbReference type="GO" id="GO:0005829">
    <property type="term" value="C:cytosol"/>
    <property type="evidence" value="ECO:0007669"/>
    <property type="project" value="TreeGrafter"/>
</dbReference>
<gene>
    <name evidence="3" type="ORF">SAMN02745206_03591</name>
</gene>
<dbReference type="GO" id="GO:0045004">
    <property type="term" value="P:DNA replication proofreading"/>
    <property type="evidence" value="ECO:0007669"/>
    <property type="project" value="TreeGrafter"/>
</dbReference>
<dbReference type="Proteomes" id="UP000184076">
    <property type="component" value="Unassembled WGS sequence"/>
</dbReference>
<dbReference type="InterPro" id="IPR013520">
    <property type="entry name" value="Ribonucl_H"/>
</dbReference>
<dbReference type="STRING" id="1121391.SAMN02745206_03591"/>
<feature type="region of interest" description="Disordered" evidence="1">
    <location>
        <begin position="194"/>
        <end position="241"/>
    </location>
</feature>
<dbReference type="SUPFAM" id="SSF53098">
    <property type="entry name" value="Ribonuclease H-like"/>
    <property type="match status" value="1"/>
</dbReference>
<sequence length="397" mass="43490">MREQFPLIARVAAREGKPIAFFDIETTGLPKDGPVGILEFAYLAVFPDGKIESRSYLINPGDIPIDPGAARVHGITKEVVADAPEFPAISHVISILFDRTCCVAFNGTTFDLPVIHENFTRYGLPAPEPSRFIDARKIWTKTQKTQKGTLLKVAQHYGVEPGEAHRALGDTITMARVVEEMIFRHGADTVFDLEASSPESAKPRRPVQARGGKQGPDADRVRAAEEETKPAQEQTSPPKTRKSLAIEAIQAHLAAHGRLLPSDYERVGASAGLPAHHISFALGELLTAGRVDPRQVEDVRQQAMIRRHLPAAVRSVGTDRLKPLKEELDRLCGAPIDYVQLRVALLRTGHLQPATDGSRPTATSHPSFLAERVHGGGEPEREGVSRARRFAVWGVQR</sequence>
<dbReference type="GO" id="GO:0008408">
    <property type="term" value="F:3'-5' exonuclease activity"/>
    <property type="evidence" value="ECO:0007669"/>
    <property type="project" value="TreeGrafter"/>
</dbReference>
<dbReference type="PANTHER" id="PTHR30231">
    <property type="entry name" value="DNA POLYMERASE III SUBUNIT EPSILON"/>
    <property type="match status" value="1"/>
</dbReference>
<dbReference type="AlphaFoldDB" id="A0A1M5IFZ8"/>
<dbReference type="InterPro" id="IPR036397">
    <property type="entry name" value="RNaseH_sf"/>
</dbReference>
<dbReference type="Gene3D" id="3.30.420.10">
    <property type="entry name" value="Ribonuclease H-like superfamily/Ribonuclease H"/>
    <property type="match status" value="1"/>
</dbReference>
<feature type="compositionally biased region" description="Basic and acidic residues" evidence="1">
    <location>
        <begin position="216"/>
        <end position="230"/>
    </location>
</feature>
<dbReference type="RefSeq" id="WP_073041978.1">
    <property type="nucleotide sequence ID" value="NZ_FQVB01000056.1"/>
</dbReference>